<dbReference type="PANTHER" id="PTHR33745">
    <property type="entry name" value="RSBT ANTAGONIST PROTEIN RSBS-RELATED"/>
    <property type="match status" value="1"/>
</dbReference>
<reference evidence="3 4" key="1">
    <citation type="submission" date="2016-10" db="EMBL/GenBank/DDBJ databases">
        <authorList>
            <person name="de Groot N.N."/>
        </authorList>
    </citation>
    <scope>NUCLEOTIDE SEQUENCE [LARGE SCALE GENOMIC DNA]</scope>
    <source>
        <strain evidence="4">P4B,CCM 7963,CECT 7998,DSM 25260,IBRC-M 10614,KCTC 13821</strain>
    </source>
</reference>
<dbReference type="RefSeq" id="WP_091583767.1">
    <property type="nucleotide sequence ID" value="NZ_FNDU01000004.1"/>
</dbReference>
<proteinExistence type="predicted"/>
<keyword evidence="4" id="KW-1185">Reference proteome</keyword>
<dbReference type="Gene3D" id="3.30.750.24">
    <property type="entry name" value="STAS domain"/>
    <property type="match status" value="1"/>
</dbReference>
<dbReference type="AlphaFoldDB" id="A0A1G8HDF5"/>
<dbReference type="InterPro" id="IPR002645">
    <property type="entry name" value="STAS_dom"/>
</dbReference>
<organism evidence="3 4">
    <name type="scientific">Alteribacillus bidgolensis</name>
    <dbReference type="NCBI Taxonomy" id="930129"/>
    <lineage>
        <taxon>Bacteria</taxon>
        <taxon>Bacillati</taxon>
        <taxon>Bacillota</taxon>
        <taxon>Bacilli</taxon>
        <taxon>Bacillales</taxon>
        <taxon>Bacillaceae</taxon>
        <taxon>Alteribacillus</taxon>
    </lineage>
</organism>
<keyword evidence="1" id="KW-0597">Phosphoprotein</keyword>
<dbReference type="InterPro" id="IPR051932">
    <property type="entry name" value="Bact_StressResp_Reg"/>
</dbReference>
<dbReference type="Pfam" id="PF01740">
    <property type="entry name" value="STAS"/>
    <property type="match status" value="1"/>
</dbReference>
<evidence type="ECO:0000313" key="3">
    <source>
        <dbReference type="EMBL" id="SDI04520.1"/>
    </source>
</evidence>
<dbReference type="OrthoDB" id="9800154at2"/>
<evidence type="ECO:0000313" key="4">
    <source>
        <dbReference type="Proteomes" id="UP000199017"/>
    </source>
</evidence>
<dbReference type="EMBL" id="FNDU01000004">
    <property type="protein sequence ID" value="SDI04520.1"/>
    <property type="molecule type" value="Genomic_DNA"/>
</dbReference>
<dbReference type="InterPro" id="IPR036513">
    <property type="entry name" value="STAS_dom_sf"/>
</dbReference>
<dbReference type="SUPFAM" id="SSF52091">
    <property type="entry name" value="SpoIIaa-like"/>
    <property type="match status" value="1"/>
</dbReference>
<sequence>MLQNEVKKELVELGRAMYDSRSKIAANIQKPLKEYGREQTIREETVLDFQENFIVIISEAFTVNQEEMSQKIAQWAEETSNYAMQIGVTLDQPIETVKDYRSAIWNFIQQETKEQGFSIDTVFETQKIVDPMIDKTVSLLCQKYVSHHQEELKLAQDTFLELSAPVVPITETVAVLPIIGKIDTKRGYKLMDTALQQSDMYNLDYLLLDLSGVSTVDTPSINKIHETVQSLHLLGVKAIICGVRPDLSQTMCSLDIGFDNIEVHGNLRKSLSTLGIFQ</sequence>
<feature type="domain" description="STAS" evidence="2">
    <location>
        <begin position="163"/>
        <end position="274"/>
    </location>
</feature>
<evidence type="ECO:0000256" key="1">
    <source>
        <dbReference type="ARBA" id="ARBA00022553"/>
    </source>
</evidence>
<name>A0A1G8HDF5_9BACI</name>
<dbReference type="PANTHER" id="PTHR33745:SF3">
    <property type="entry name" value="RSBT CO-ANTAGONIST PROTEIN RSBRC"/>
    <property type="match status" value="1"/>
</dbReference>
<dbReference type="PROSITE" id="PS50801">
    <property type="entry name" value="STAS"/>
    <property type="match status" value="1"/>
</dbReference>
<evidence type="ECO:0000259" key="2">
    <source>
        <dbReference type="PROSITE" id="PS50801"/>
    </source>
</evidence>
<dbReference type="Proteomes" id="UP000199017">
    <property type="component" value="Unassembled WGS sequence"/>
</dbReference>
<accession>A0A1G8HDF5</accession>
<gene>
    <name evidence="3" type="ORF">SAMN05216352_104206</name>
</gene>
<dbReference type="STRING" id="930129.SAMN05216352_104206"/>
<dbReference type="CDD" id="cd07041">
    <property type="entry name" value="STAS_RsbR_RsbS_like"/>
    <property type="match status" value="1"/>
</dbReference>
<protein>
    <submittedName>
        <fullName evidence="3">RsbT co-antagonist protein RsbR</fullName>
    </submittedName>
</protein>